<keyword evidence="1" id="KW-0812">Transmembrane</keyword>
<dbReference type="Proteomes" id="UP000305887">
    <property type="component" value="Unassembled WGS sequence"/>
</dbReference>
<keyword evidence="1" id="KW-1133">Transmembrane helix</keyword>
<reference evidence="2 3" key="1">
    <citation type="submission" date="2019-06" db="EMBL/GenBank/DDBJ databases">
        <title>YIM 131921 draft genome.</title>
        <authorList>
            <person name="Jiang L."/>
        </authorList>
    </citation>
    <scope>NUCLEOTIDE SEQUENCE [LARGE SCALE GENOMIC DNA]</scope>
    <source>
        <strain evidence="2 3">YIM 131921</strain>
    </source>
</reference>
<proteinExistence type="predicted"/>
<keyword evidence="3" id="KW-1185">Reference proteome</keyword>
<comment type="caution">
    <text evidence="2">The sequence shown here is derived from an EMBL/GenBank/DDBJ whole genome shotgun (WGS) entry which is preliminary data.</text>
</comment>
<name>A0A5C4MYD1_9RHOB</name>
<evidence type="ECO:0000313" key="3">
    <source>
        <dbReference type="Proteomes" id="UP000305887"/>
    </source>
</evidence>
<protein>
    <submittedName>
        <fullName evidence="2">DUF808 domain-containing protein</fullName>
    </submittedName>
</protein>
<organism evidence="2 3">
    <name type="scientific">Rubellimicrobium rubrum</name>
    <dbReference type="NCBI Taxonomy" id="2585369"/>
    <lineage>
        <taxon>Bacteria</taxon>
        <taxon>Pseudomonadati</taxon>
        <taxon>Pseudomonadota</taxon>
        <taxon>Alphaproteobacteria</taxon>
        <taxon>Rhodobacterales</taxon>
        <taxon>Roseobacteraceae</taxon>
        <taxon>Rubellimicrobium</taxon>
    </lineage>
</organism>
<keyword evidence="1" id="KW-0472">Membrane</keyword>
<accession>A0A5C4MYD1</accession>
<gene>
    <name evidence="2" type="ORF">FHG66_11725</name>
</gene>
<dbReference type="PANTHER" id="PTHR30503">
    <property type="entry name" value="INNER MEMBRANE PROTEIN YEDI"/>
    <property type="match status" value="1"/>
</dbReference>
<feature type="transmembrane region" description="Helical" evidence="1">
    <location>
        <begin position="173"/>
        <end position="195"/>
    </location>
</feature>
<dbReference type="InterPro" id="IPR008526">
    <property type="entry name" value="YedI"/>
</dbReference>
<dbReference type="AlphaFoldDB" id="A0A5C4MYD1"/>
<feature type="transmembrane region" description="Helical" evidence="1">
    <location>
        <begin position="76"/>
        <end position="94"/>
    </location>
</feature>
<feature type="transmembrane region" description="Helical" evidence="1">
    <location>
        <begin position="226"/>
        <end position="247"/>
    </location>
</feature>
<dbReference type="EMBL" id="VDFU01000013">
    <property type="protein sequence ID" value="TNC49115.1"/>
    <property type="molecule type" value="Genomic_DNA"/>
</dbReference>
<dbReference type="OrthoDB" id="9814178at2"/>
<dbReference type="GO" id="GO:0005886">
    <property type="term" value="C:plasma membrane"/>
    <property type="evidence" value="ECO:0007669"/>
    <property type="project" value="TreeGrafter"/>
</dbReference>
<dbReference type="PANTHER" id="PTHR30503:SF3">
    <property type="entry name" value="INNER MEMBRANE PROTEIN YEDI"/>
    <property type="match status" value="1"/>
</dbReference>
<feature type="transmembrane region" description="Helical" evidence="1">
    <location>
        <begin position="274"/>
        <end position="299"/>
    </location>
</feature>
<sequence length="305" mass="31249">MASGLVALLDDVATIAKTAAASLDDVAAQATKAGAKAAGVVIDDTAVTPRYVTGFSAERELAVIWRIAMGSLRNKIVFLLPGVLLLSEFWPWLITPLLMLGGAYLCFEGAEKVADLLRPKAKAHRHAAVQGSTSQDIEDQMVAGAVRTDLILSAEIMVISLSAIQAPDLLTRALALAAAGLAITAGVYGAVALIVKADDIGAALARGRTGLLHRVGCGLVRGMPKVLAVLSTAGVLAMLWVGGGFLIHGLAEFGIERPDEAIEFAAGAVSGSAALHWIVVALASAVVGLATGLLLLAAVRIVRPA</sequence>
<evidence type="ECO:0000313" key="2">
    <source>
        <dbReference type="EMBL" id="TNC49115.1"/>
    </source>
</evidence>
<dbReference type="PIRSF" id="PIRSF016660">
    <property type="entry name" value="YedI"/>
    <property type="match status" value="1"/>
</dbReference>
<dbReference type="Pfam" id="PF05661">
    <property type="entry name" value="DUF808"/>
    <property type="match status" value="1"/>
</dbReference>
<evidence type="ECO:0000256" key="1">
    <source>
        <dbReference type="SAM" id="Phobius"/>
    </source>
</evidence>
<dbReference type="RefSeq" id="WP_139076961.1">
    <property type="nucleotide sequence ID" value="NZ_VDFU01000013.1"/>
</dbReference>